<dbReference type="Pfam" id="PF12848">
    <property type="entry name" value="ABC_tran_Xtn"/>
    <property type="match status" value="1"/>
</dbReference>
<dbReference type="Gene3D" id="1.10.287.380">
    <property type="entry name" value="Valyl-tRNA synthetase, C-terminal domain"/>
    <property type="match status" value="1"/>
</dbReference>
<keyword evidence="2 9" id="KW-0677">Repeat</keyword>
<dbReference type="Pfam" id="PF00005">
    <property type="entry name" value="ABC_tran"/>
    <property type="match status" value="2"/>
</dbReference>
<dbReference type="InterPro" id="IPR032781">
    <property type="entry name" value="ABC_tran_Xtn"/>
</dbReference>
<evidence type="ECO:0000256" key="6">
    <source>
        <dbReference type="ARBA" id="ARBA00022840"/>
    </source>
</evidence>
<evidence type="ECO:0000259" key="10">
    <source>
        <dbReference type="PROSITE" id="PS50893"/>
    </source>
</evidence>
<dbReference type="PANTHER" id="PTHR42855:SF1">
    <property type="entry name" value="ABC TRANSPORTER DOMAIN-CONTAINING PROTEIN"/>
    <property type="match status" value="1"/>
</dbReference>
<dbReference type="EMBL" id="JBEVCJ010000003">
    <property type="protein sequence ID" value="MET1254272.1"/>
    <property type="molecule type" value="Genomic_DNA"/>
</dbReference>
<feature type="domain" description="ABC transporter" evidence="10">
    <location>
        <begin position="4"/>
        <end position="247"/>
    </location>
</feature>
<organism evidence="11 12">
    <name type="scientific">Aliikangiella maris</name>
    <dbReference type="NCBI Taxonomy" id="3162458"/>
    <lineage>
        <taxon>Bacteria</taxon>
        <taxon>Pseudomonadati</taxon>
        <taxon>Pseudomonadota</taxon>
        <taxon>Gammaproteobacteria</taxon>
        <taxon>Oceanospirillales</taxon>
        <taxon>Pleioneaceae</taxon>
        <taxon>Aliikangiella</taxon>
    </lineage>
</organism>
<comment type="function">
    <text evidence="9">Probably plays a role in ribosome assembly or function. May be involved in resolution of branched DNA intermediates that result from template switching in postreplication gaps. Binds DNA and has ATPase activity.</text>
</comment>
<evidence type="ECO:0000256" key="3">
    <source>
        <dbReference type="ARBA" id="ARBA00022741"/>
    </source>
</evidence>
<keyword evidence="12" id="KW-1185">Reference proteome</keyword>
<reference evidence="11 12" key="1">
    <citation type="submission" date="2024-06" db="EMBL/GenBank/DDBJ databases">
        <authorList>
            <person name="Li F."/>
        </authorList>
    </citation>
    <scope>NUCLEOTIDE SEQUENCE [LARGE SCALE GENOMIC DNA]</scope>
    <source>
        <strain evidence="11 12">GXAS 311</strain>
    </source>
</reference>
<comment type="catalytic activity">
    <reaction evidence="9">
        <text>ATP + H2O = ADP + phosphate + H(+)</text>
        <dbReference type="Rhea" id="RHEA:13065"/>
        <dbReference type="ChEBI" id="CHEBI:15377"/>
        <dbReference type="ChEBI" id="CHEBI:15378"/>
        <dbReference type="ChEBI" id="CHEBI:30616"/>
        <dbReference type="ChEBI" id="CHEBI:43474"/>
        <dbReference type="ChEBI" id="CHEBI:456216"/>
    </reaction>
</comment>
<evidence type="ECO:0000256" key="2">
    <source>
        <dbReference type="ARBA" id="ARBA00022737"/>
    </source>
</evidence>
<dbReference type="InterPro" id="IPR037118">
    <property type="entry name" value="Val-tRNA_synth_C_sf"/>
</dbReference>
<dbReference type="Pfam" id="PF16326">
    <property type="entry name" value="ABC_tran_CTD"/>
    <property type="match status" value="1"/>
</dbReference>
<keyword evidence="4 9" id="KW-0227">DNA damage</keyword>
<comment type="caution">
    <text evidence="11">The sequence shown here is derived from an EMBL/GenBank/DDBJ whole genome shotgun (WGS) entry which is preliminary data.</text>
</comment>
<dbReference type="PANTHER" id="PTHR42855">
    <property type="entry name" value="ABC TRANSPORTER ATP-BINDING SUBUNIT"/>
    <property type="match status" value="1"/>
</dbReference>
<name>A0ABV2BRS4_9GAMM</name>
<keyword evidence="6 9" id="KW-0067">ATP-binding</keyword>
<dbReference type="InterPro" id="IPR003439">
    <property type="entry name" value="ABC_transporter-like_ATP-bd"/>
</dbReference>
<evidence type="ECO:0000256" key="8">
    <source>
        <dbReference type="ARBA" id="ARBA00023204"/>
    </source>
</evidence>
<dbReference type="InterPro" id="IPR043686">
    <property type="entry name" value="Uup"/>
</dbReference>
<evidence type="ECO:0000256" key="7">
    <source>
        <dbReference type="ARBA" id="ARBA00023125"/>
    </source>
</evidence>
<evidence type="ECO:0000313" key="12">
    <source>
        <dbReference type="Proteomes" id="UP001548189"/>
    </source>
</evidence>
<proteinExistence type="inferred from homology"/>
<dbReference type="InterPro" id="IPR027417">
    <property type="entry name" value="P-loop_NTPase"/>
</dbReference>
<comment type="similarity">
    <text evidence="9">Belongs to the ABC transporter superfamily. ABCF family. Uup subfamily.</text>
</comment>
<dbReference type="InterPro" id="IPR051309">
    <property type="entry name" value="ABCF_ATPase"/>
</dbReference>
<comment type="subcellular location">
    <subcellularLocation>
        <location evidence="9">Cytoplasm</location>
    </subcellularLocation>
    <text evidence="9">Associates with ribosomes.</text>
</comment>
<dbReference type="Proteomes" id="UP001548189">
    <property type="component" value="Unassembled WGS sequence"/>
</dbReference>
<keyword evidence="7 9" id="KW-0238">DNA-binding</keyword>
<dbReference type="HAMAP" id="MF_00848">
    <property type="entry name" value="Uup"/>
    <property type="match status" value="1"/>
</dbReference>
<evidence type="ECO:0000313" key="11">
    <source>
        <dbReference type="EMBL" id="MET1254272.1"/>
    </source>
</evidence>
<keyword evidence="1 9" id="KW-0963">Cytoplasm</keyword>
<dbReference type="RefSeq" id="WP_353873829.1">
    <property type="nucleotide sequence ID" value="NZ_JBEVCJ010000003.1"/>
</dbReference>
<feature type="binding site" evidence="9">
    <location>
        <begin position="36"/>
        <end position="43"/>
    </location>
    <ligand>
        <name>ATP</name>
        <dbReference type="ChEBI" id="CHEBI:30616"/>
        <label>1</label>
    </ligand>
</feature>
<dbReference type="InterPro" id="IPR003593">
    <property type="entry name" value="AAA+_ATPase"/>
</dbReference>
<dbReference type="InterPro" id="IPR032524">
    <property type="entry name" value="ABC_tran_C"/>
</dbReference>
<dbReference type="SUPFAM" id="SSF52540">
    <property type="entry name" value="P-loop containing nucleoside triphosphate hydrolases"/>
    <property type="match status" value="2"/>
</dbReference>
<feature type="domain" description="ABC transporter" evidence="10">
    <location>
        <begin position="313"/>
        <end position="530"/>
    </location>
</feature>
<dbReference type="SMART" id="SM00382">
    <property type="entry name" value="AAA"/>
    <property type="match status" value="2"/>
</dbReference>
<gene>
    <name evidence="9" type="primary">uup</name>
    <name evidence="11" type="ORF">ABVT43_03930</name>
</gene>
<dbReference type="PROSITE" id="PS00211">
    <property type="entry name" value="ABC_TRANSPORTER_1"/>
    <property type="match status" value="2"/>
</dbReference>
<dbReference type="EC" id="3.6.1.-" evidence="9"/>
<dbReference type="InterPro" id="IPR017871">
    <property type="entry name" value="ABC_transporter-like_CS"/>
</dbReference>
<dbReference type="GO" id="GO:0005524">
    <property type="term" value="F:ATP binding"/>
    <property type="evidence" value="ECO:0007669"/>
    <property type="project" value="UniProtKB-KW"/>
</dbReference>
<evidence type="ECO:0000256" key="5">
    <source>
        <dbReference type="ARBA" id="ARBA00022801"/>
    </source>
</evidence>
<evidence type="ECO:0000256" key="1">
    <source>
        <dbReference type="ARBA" id="ARBA00022490"/>
    </source>
</evidence>
<dbReference type="CDD" id="cd03221">
    <property type="entry name" value="ABCF_EF-3"/>
    <property type="match status" value="2"/>
</dbReference>
<evidence type="ECO:0000256" key="9">
    <source>
        <dbReference type="HAMAP-Rule" id="MF_00848"/>
    </source>
</evidence>
<evidence type="ECO:0000256" key="4">
    <source>
        <dbReference type="ARBA" id="ARBA00022763"/>
    </source>
</evidence>
<keyword evidence="8 9" id="KW-0234">DNA repair</keyword>
<accession>A0ABV2BRS4</accession>
<protein>
    <recommendedName>
        <fullName evidence="9">ATP-binding protein Uup</fullName>
        <ecNumber evidence="9">3.6.1.-</ecNumber>
    </recommendedName>
</protein>
<sequence>MSLIRGDKLSLAFGPQIILNNAQFAIEEKQKICLVGRNGTGKSTLLKLIIGDISADDGHLIRSTTHKIGFLPQALPEKSDMSVKDFVESGLSQVKQWVDDYQQLITEDINSPKLHELEEKINAHDGWSIPTKVTQTLSRLGLDGEVTMNQLSGGWRRRAALAKALVQEPDLLILDEPTNHLDLTSIEWLEEQLNLFKGALLFVSHDRQFVNKVANTIMELDRGILRFYPGDYLQYTQLKEQQLKDEDKVNSEFDKKLAAEEVWIRQGIKARRTRNEGRVRALKKMREERAARINQIGHSKIQATVSTSGSKIVAKMEALQVGFDKALNLPFSGIIQKGDKLGILGNNGSGKTTFIRTLLGKIPVFAGQLTVSDSLEVAYFDQLREAIDLKKTVADNIADGREFVVVDGKERHVISYMQEFNFSADNVRAPASSLSGGEINRLLLAKLFTRPANLFVLDEPTNDLDVETLEILEQMLVEIEATVIIISHDRLFLDNCCTSLLVFDDQLISADDKAKNLHQIIDIVGGYQDWRHYFELTQSKSNKASDKVKEVAKPKKTATKLSYKEQRALDELPQKLENLESQIAEIEQQMSQPDFYQQRDQADKIIQQFEQLQQQLTKDYELWDALEAKKENLESN</sequence>
<dbReference type="PROSITE" id="PS50893">
    <property type="entry name" value="ABC_TRANSPORTER_2"/>
    <property type="match status" value="2"/>
</dbReference>
<keyword evidence="3 9" id="KW-0547">Nucleotide-binding</keyword>
<dbReference type="Gene3D" id="3.40.50.300">
    <property type="entry name" value="P-loop containing nucleotide triphosphate hydrolases"/>
    <property type="match status" value="2"/>
</dbReference>
<keyword evidence="5 9" id="KW-0378">Hydrolase</keyword>
<feature type="binding site" evidence="9">
    <location>
        <begin position="345"/>
        <end position="352"/>
    </location>
    <ligand>
        <name>ATP</name>
        <dbReference type="ChEBI" id="CHEBI:30616"/>
        <label>2</label>
    </ligand>
</feature>